<protein>
    <submittedName>
        <fullName evidence="6">Uncharacterized protein</fullName>
    </submittedName>
</protein>
<evidence type="ECO:0000256" key="1">
    <source>
        <dbReference type="ARBA" id="ARBA00004370"/>
    </source>
</evidence>
<dbReference type="OrthoDB" id="5563033at2759"/>
<keyword evidence="7" id="KW-1185">Reference proteome</keyword>
<dbReference type="OMA" id="WSENVTT"/>
<dbReference type="InterPro" id="IPR009598">
    <property type="entry name" value="BCALP"/>
</dbReference>
<keyword evidence="3 5" id="KW-1133">Transmembrane helix</keyword>
<keyword evidence="2 5" id="KW-0812">Transmembrane</keyword>
<evidence type="ECO:0000256" key="5">
    <source>
        <dbReference type="SAM" id="Phobius"/>
    </source>
</evidence>
<evidence type="ECO:0000313" key="6">
    <source>
        <dbReference type="EMBL" id="KJA29358.1"/>
    </source>
</evidence>
<evidence type="ECO:0000313" key="7">
    <source>
        <dbReference type="Proteomes" id="UP000054270"/>
    </source>
</evidence>
<gene>
    <name evidence="6" type="ORF">HYPSUDRAFT_211239</name>
</gene>
<organism evidence="6 7">
    <name type="scientific">Hypholoma sublateritium (strain FD-334 SS-4)</name>
    <dbReference type="NCBI Taxonomy" id="945553"/>
    <lineage>
        <taxon>Eukaryota</taxon>
        <taxon>Fungi</taxon>
        <taxon>Dikarya</taxon>
        <taxon>Basidiomycota</taxon>
        <taxon>Agaricomycotina</taxon>
        <taxon>Agaricomycetes</taxon>
        <taxon>Agaricomycetidae</taxon>
        <taxon>Agaricales</taxon>
        <taxon>Agaricineae</taxon>
        <taxon>Strophariaceae</taxon>
        <taxon>Hypholoma</taxon>
    </lineage>
</organism>
<dbReference type="SMART" id="SM01396">
    <property type="entry name" value="BC10"/>
    <property type="match status" value="1"/>
</dbReference>
<reference evidence="7" key="1">
    <citation type="submission" date="2014-04" db="EMBL/GenBank/DDBJ databases">
        <title>Evolutionary Origins and Diversification of the Mycorrhizal Mutualists.</title>
        <authorList>
            <consortium name="DOE Joint Genome Institute"/>
            <consortium name="Mycorrhizal Genomics Consortium"/>
            <person name="Kohler A."/>
            <person name="Kuo A."/>
            <person name="Nagy L.G."/>
            <person name="Floudas D."/>
            <person name="Copeland A."/>
            <person name="Barry K.W."/>
            <person name="Cichocki N."/>
            <person name="Veneault-Fourrey C."/>
            <person name="LaButti K."/>
            <person name="Lindquist E.A."/>
            <person name="Lipzen A."/>
            <person name="Lundell T."/>
            <person name="Morin E."/>
            <person name="Murat C."/>
            <person name="Riley R."/>
            <person name="Ohm R."/>
            <person name="Sun H."/>
            <person name="Tunlid A."/>
            <person name="Henrissat B."/>
            <person name="Grigoriev I.V."/>
            <person name="Hibbett D.S."/>
            <person name="Martin F."/>
        </authorList>
    </citation>
    <scope>NUCLEOTIDE SEQUENCE [LARGE SCALE GENOMIC DNA]</scope>
    <source>
        <strain evidence="7">FD-334 SS-4</strain>
    </source>
</reference>
<proteinExistence type="predicted"/>
<accession>A0A0D2MZ07</accession>
<comment type="subcellular location">
    <subcellularLocation>
        <location evidence="1">Membrane</location>
    </subcellularLocation>
</comment>
<evidence type="ECO:0000256" key="2">
    <source>
        <dbReference type="ARBA" id="ARBA00022692"/>
    </source>
</evidence>
<dbReference type="EMBL" id="KN817519">
    <property type="protein sequence ID" value="KJA29358.1"/>
    <property type="molecule type" value="Genomic_DNA"/>
</dbReference>
<dbReference type="PANTHER" id="PTHR13259">
    <property type="entry name" value="BLADDER CANCER 10 KD PROTEIN HOMOLOG"/>
    <property type="match status" value="1"/>
</dbReference>
<dbReference type="Pfam" id="PF06726">
    <property type="entry name" value="BC10"/>
    <property type="match status" value="1"/>
</dbReference>
<name>A0A0D2MZ07_HYPSF</name>
<keyword evidence="4 5" id="KW-0472">Membrane</keyword>
<dbReference type="PANTHER" id="PTHR13259:SF1">
    <property type="entry name" value="BLADDER CANCER-ASSOCIATED PROTEIN"/>
    <property type="match status" value="1"/>
</dbReference>
<feature type="transmembrane region" description="Helical" evidence="5">
    <location>
        <begin position="21"/>
        <end position="45"/>
    </location>
</feature>
<sequence length="278" mass="31622">MLGQLPKRPCKRSLRMWCTRWYLPLLLLPLPTAPPYFLLLFLVSITIHAKPCFYCIILLTTLFISTCYWQPFPVDTPLSTPWAENITTFAAALNATLMANYSRPLPPAIRAVDRCWCDLGAGGLFEPYNISQWEHNTVRRLVKDLERDARIEDARLQKEHEARKREERDTFFLTKFEDYEPEAAATALPQASVEAPAPALSFWARLKLLTDKAMAPSFSVSTPPPPSPPIVATEPPVQEVKRVTPPPAPAHVQDPLIRTEYDLRPYGLGMIVDLRWAR</sequence>
<dbReference type="AlphaFoldDB" id="A0A0D2MZ07"/>
<evidence type="ECO:0000256" key="4">
    <source>
        <dbReference type="ARBA" id="ARBA00023136"/>
    </source>
</evidence>
<dbReference type="Proteomes" id="UP000054270">
    <property type="component" value="Unassembled WGS sequence"/>
</dbReference>
<evidence type="ECO:0000256" key="3">
    <source>
        <dbReference type="ARBA" id="ARBA00022989"/>
    </source>
</evidence>
<dbReference type="GO" id="GO:0016020">
    <property type="term" value="C:membrane"/>
    <property type="evidence" value="ECO:0007669"/>
    <property type="project" value="UniProtKB-SubCell"/>
</dbReference>